<dbReference type="GO" id="GO:0030690">
    <property type="term" value="C:Noc1p-Noc2p complex"/>
    <property type="evidence" value="ECO:0007669"/>
    <property type="project" value="TreeGrafter"/>
</dbReference>
<name>A0A6G1H672_9PEZI</name>
<evidence type="ECO:0000256" key="2">
    <source>
        <dbReference type="ARBA" id="ARBA00005907"/>
    </source>
</evidence>
<feature type="region of interest" description="Disordered" evidence="4">
    <location>
        <begin position="185"/>
        <end position="211"/>
    </location>
</feature>
<dbReference type="AlphaFoldDB" id="A0A6G1H672"/>
<feature type="compositionally biased region" description="Acidic residues" evidence="4">
    <location>
        <begin position="742"/>
        <end position="791"/>
    </location>
</feature>
<evidence type="ECO:0000256" key="1">
    <source>
        <dbReference type="ARBA" id="ARBA00004123"/>
    </source>
</evidence>
<feature type="region of interest" description="Disordered" evidence="4">
    <location>
        <begin position="635"/>
        <end position="656"/>
    </location>
</feature>
<keyword evidence="6" id="KW-1185">Reference proteome</keyword>
<evidence type="ECO:0000313" key="5">
    <source>
        <dbReference type="EMBL" id="KAF1988655.1"/>
    </source>
</evidence>
<dbReference type="GO" id="GO:0005654">
    <property type="term" value="C:nucleoplasm"/>
    <property type="evidence" value="ECO:0007669"/>
    <property type="project" value="TreeGrafter"/>
</dbReference>
<reference evidence="5" key="1">
    <citation type="journal article" date="2020" name="Stud. Mycol.">
        <title>101 Dothideomycetes genomes: a test case for predicting lifestyles and emergence of pathogens.</title>
        <authorList>
            <person name="Haridas S."/>
            <person name="Albert R."/>
            <person name="Binder M."/>
            <person name="Bloem J."/>
            <person name="Labutti K."/>
            <person name="Salamov A."/>
            <person name="Andreopoulos B."/>
            <person name="Baker S."/>
            <person name="Barry K."/>
            <person name="Bills G."/>
            <person name="Bluhm B."/>
            <person name="Cannon C."/>
            <person name="Castanera R."/>
            <person name="Culley D."/>
            <person name="Daum C."/>
            <person name="Ezra D."/>
            <person name="Gonzalez J."/>
            <person name="Henrissat B."/>
            <person name="Kuo A."/>
            <person name="Liang C."/>
            <person name="Lipzen A."/>
            <person name="Lutzoni F."/>
            <person name="Magnuson J."/>
            <person name="Mondo S."/>
            <person name="Nolan M."/>
            <person name="Ohm R."/>
            <person name="Pangilinan J."/>
            <person name="Park H.-J."/>
            <person name="Ramirez L."/>
            <person name="Alfaro M."/>
            <person name="Sun H."/>
            <person name="Tritt A."/>
            <person name="Yoshinaga Y."/>
            <person name="Zwiers L.-H."/>
            <person name="Turgeon B."/>
            <person name="Goodwin S."/>
            <person name="Spatafora J."/>
            <person name="Crous P."/>
            <person name="Grigoriev I."/>
        </authorList>
    </citation>
    <scope>NUCLEOTIDE SEQUENCE</scope>
    <source>
        <strain evidence="5">CBS 113979</strain>
    </source>
</reference>
<proteinExistence type="inferred from homology"/>
<dbReference type="GO" id="GO:0005730">
    <property type="term" value="C:nucleolus"/>
    <property type="evidence" value="ECO:0007669"/>
    <property type="project" value="TreeGrafter"/>
</dbReference>
<dbReference type="EMBL" id="ML977148">
    <property type="protein sequence ID" value="KAF1988655.1"/>
    <property type="molecule type" value="Genomic_DNA"/>
</dbReference>
<evidence type="ECO:0000256" key="4">
    <source>
        <dbReference type="SAM" id="MobiDB-lite"/>
    </source>
</evidence>
<gene>
    <name evidence="5" type="ORF">K402DRAFT_328446</name>
</gene>
<dbReference type="GO" id="GO:0030691">
    <property type="term" value="C:Noc2p-Noc3p complex"/>
    <property type="evidence" value="ECO:0007669"/>
    <property type="project" value="TreeGrafter"/>
</dbReference>
<dbReference type="InterPro" id="IPR005343">
    <property type="entry name" value="Noc2"/>
</dbReference>
<protein>
    <submittedName>
        <fullName evidence="5">Nucleolar complex protein 2</fullName>
    </submittedName>
</protein>
<keyword evidence="3" id="KW-0539">Nucleus</keyword>
<feature type="compositionally biased region" description="Basic and acidic residues" evidence="4">
    <location>
        <begin position="8"/>
        <end position="23"/>
    </location>
</feature>
<dbReference type="Proteomes" id="UP000800041">
    <property type="component" value="Unassembled WGS sequence"/>
</dbReference>
<feature type="compositionally biased region" description="Basic and acidic residues" evidence="4">
    <location>
        <begin position="732"/>
        <end position="741"/>
    </location>
</feature>
<accession>A0A6G1H672</accession>
<organism evidence="5 6">
    <name type="scientific">Aulographum hederae CBS 113979</name>
    <dbReference type="NCBI Taxonomy" id="1176131"/>
    <lineage>
        <taxon>Eukaryota</taxon>
        <taxon>Fungi</taxon>
        <taxon>Dikarya</taxon>
        <taxon>Ascomycota</taxon>
        <taxon>Pezizomycotina</taxon>
        <taxon>Dothideomycetes</taxon>
        <taxon>Pleosporomycetidae</taxon>
        <taxon>Aulographales</taxon>
        <taxon>Aulographaceae</taxon>
    </lineage>
</organism>
<dbReference type="PANTHER" id="PTHR12687:SF4">
    <property type="entry name" value="NUCLEOLAR COMPLEX PROTEIN 2 HOMOLOG"/>
    <property type="match status" value="1"/>
</dbReference>
<feature type="region of interest" description="Disordered" evidence="4">
    <location>
        <begin position="728"/>
        <end position="791"/>
    </location>
</feature>
<feature type="region of interest" description="Disordered" evidence="4">
    <location>
        <begin position="1"/>
        <end position="148"/>
    </location>
</feature>
<dbReference type="PANTHER" id="PTHR12687">
    <property type="entry name" value="NUCLEOLAR COMPLEX 2 AND RAD4-RELATED"/>
    <property type="match status" value="1"/>
</dbReference>
<comment type="similarity">
    <text evidence="2">Belongs to the NOC2 family.</text>
</comment>
<dbReference type="OrthoDB" id="10266662at2759"/>
<feature type="compositionally biased region" description="Basic and acidic residues" evidence="4">
    <location>
        <begin position="91"/>
        <end position="103"/>
    </location>
</feature>
<sequence>MPKSKATKKFEKNHLKDTLEKRKEAKKFKLREQAKLKRKARNAQDNEKAEPLASEVQKGSKHGEEDANGNPFGEMSVDDFFQGGFEIPAMDDPKDAQKRKEPAPKTGKRKRSAEKETKGSGSSEESEGEKAGSADIESSEGEDDHKEQLEALAKNDPEFYKYLKDNDAELLDFDEDVDLGDLQLSDDEEEDTEGPNKKRKANGKIPKGKDGELTKSMVKNWKSAMVGQHSLAAMKEVIMAFRAAAHLNETDGAKYKYSISSPDAYHELLVVALKHVPEVLQHHLPVKDVSSGKARVPTNTQAFKTLNPTIRSHTMAVVHLMSTLSDASTLKMTLSSLLPIVPYIQIHKKLVREVVKAVTTVWSTPSTAEATRIAAFLVLRRLVVIGDAVIKEVVLKSAYQGLVKGTRTTSMHTIAGINLMKNSAAELFGLDPDIGYTTGFTFIRQLAIHLRSSITNTSKESYKQVYNWQYIHSLDFWSRVLSAHCTSLSEAVSGGESPLRPLVYPVTQVTLGAMRLIPTAQYFPLRFQLVRALLRLSRATGTYIPLAASLYEVLNSAEMRKAPKQSTLRPLDFELEIRAPKTYLKTRVYQDGIGEQVVELMSEFFVLWSKNIAFPELALPVVVMLKRWYKDASGARKKSGPAQTAQDLLMKDRGNKNGKVNSSVHLLIQKLEANSRWIEERRAKVEFAPNNRSQVDAFLKDVDWEKTPLGAFVDGQRKGREEKTKMIQLARQQDKDKKRNEVDDDDEIVEEAGVQEEDDEEMIDMDDELPDEDVDEDEDEDEGEEMESESE</sequence>
<evidence type="ECO:0000256" key="3">
    <source>
        <dbReference type="ARBA" id="ARBA00023242"/>
    </source>
</evidence>
<dbReference type="GO" id="GO:0042273">
    <property type="term" value="P:ribosomal large subunit biogenesis"/>
    <property type="evidence" value="ECO:0007669"/>
    <property type="project" value="TreeGrafter"/>
</dbReference>
<evidence type="ECO:0000313" key="6">
    <source>
        <dbReference type="Proteomes" id="UP000800041"/>
    </source>
</evidence>
<dbReference type="Pfam" id="PF03715">
    <property type="entry name" value="Noc2"/>
    <property type="match status" value="1"/>
</dbReference>
<comment type="subcellular location">
    <subcellularLocation>
        <location evidence="1">Nucleus</location>
    </subcellularLocation>
</comment>